<proteinExistence type="predicted"/>
<gene>
    <name evidence="2" type="ORF">CTI12_AA407610</name>
</gene>
<feature type="region of interest" description="Disordered" evidence="1">
    <location>
        <begin position="185"/>
        <end position="206"/>
    </location>
</feature>
<evidence type="ECO:0008006" key="4">
    <source>
        <dbReference type="Google" id="ProtNLM"/>
    </source>
</evidence>
<evidence type="ECO:0000313" key="3">
    <source>
        <dbReference type="Proteomes" id="UP000245207"/>
    </source>
</evidence>
<dbReference type="EMBL" id="PKPP01006160">
    <property type="protein sequence ID" value="PWA57440.1"/>
    <property type="molecule type" value="Genomic_DNA"/>
</dbReference>
<organism evidence="2 3">
    <name type="scientific">Artemisia annua</name>
    <name type="common">Sweet wormwood</name>
    <dbReference type="NCBI Taxonomy" id="35608"/>
    <lineage>
        <taxon>Eukaryota</taxon>
        <taxon>Viridiplantae</taxon>
        <taxon>Streptophyta</taxon>
        <taxon>Embryophyta</taxon>
        <taxon>Tracheophyta</taxon>
        <taxon>Spermatophyta</taxon>
        <taxon>Magnoliopsida</taxon>
        <taxon>eudicotyledons</taxon>
        <taxon>Gunneridae</taxon>
        <taxon>Pentapetalae</taxon>
        <taxon>asterids</taxon>
        <taxon>campanulids</taxon>
        <taxon>Asterales</taxon>
        <taxon>Asteraceae</taxon>
        <taxon>Asteroideae</taxon>
        <taxon>Anthemideae</taxon>
        <taxon>Artemisiinae</taxon>
        <taxon>Artemisia</taxon>
    </lineage>
</organism>
<feature type="region of interest" description="Disordered" evidence="1">
    <location>
        <begin position="102"/>
        <end position="123"/>
    </location>
</feature>
<keyword evidence="3" id="KW-1185">Reference proteome</keyword>
<accession>A0A2U1M860</accession>
<protein>
    <recommendedName>
        <fullName evidence="4">Helitron helicase-like domain-containing protein</fullName>
    </recommendedName>
</protein>
<dbReference type="Proteomes" id="UP000245207">
    <property type="component" value="Unassembled WGS sequence"/>
</dbReference>
<comment type="caution">
    <text evidence="2">The sequence shown here is derived from an EMBL/GenBank/DDBJ whole genome shotgun (WGS) entry which is preliminary data.</text>
</comment>
<sequence>MKTKRKAKPRVPFVGPLEFPTVSTSAKPCKSYSVDLEVEALLNHVDDIDPSLNVVNKKVCGSKYVTSNVASDIRCLENANLPKQKQKNTFNVNYGLGQRTLEDNQSSHTSASHADPSYHLQPTPSVISAEDYAFPLCSEINANTDLLRTEDSSMIHENDTPTIPEHLTHDGSSLPSRTNLSTIASSSNDSVHNLHPLRNGDSLPDRRHACQGTVDSSMIHENGTPTIPEQLTQNSSSLPSMINLPATASSSNDGVHNLHALRNGGSLPNRRRTRQVTMHSSSTRRQRQTNLQKRVPRSAQAGPPSTYKQMGACDQICHHCNARFWYDERVLRVGRQRLEYHKCCNGGKVRLHNHHEYPEYIKDLFTNRHFMENIPRNKMAEIDVPQFKGGPDVETDFDVVIEQHDRTFKRVNKLNASYMSLQFPLIFFFGEDGYHLGRLLLSRGITDDPPKKMSMKMQMEPNSSIGASPDSIGKQIVTESQDTTLGKLKEQDTGKAIVAQLQDITLATINESDAGKPLHVRVYRKWTPTNKQGKPVMFCCILIDHQYICLMP</sequence>
<name>A0A2U1M860_ARTAN</name>
<dbReference type="OrthoDB" id="2448079at2759"/>
<feature type="region of interest" description="Disordered" evidence="1">
    <location>
        <begin position="261"/>
        <end position="307"/>
    </location>
</feature>
<dbReference type="AlphaFoldDB" id="A0A2U1M860"/>
<reference evidence="2 3" key="1">
    <citation type="journal article" date="2018" name="Mol. Plant">
        <title>The genome of Artemisia annua provides insight into the evolution of Asteraceae family and artemisinin biosynthesis.</title>
        <authorList>
            <person name="Shen Q."/>
            <person name="Zhang L."/>
            <person name="Liao Z."/>
            <person name="Wang S."/>
            <person name="Yan T."/>
            <person name="Shi P."/>
            <person name="Liu M."/>
            <person name="Fu X."/>
            <person name="Pan Q."/>
            <person name="Wang Y."/>
            <person name="Lv Z."/>
            <person name="Lu X."/>
            <person name="Zhang F."/>
            <person name="Jiang W."/>
            <person name="Ma Y."/>
            <person name="Chen M."/>
            <person name="Hao X."/>
            <person name="Li L."/>
            <person name="Tang Y."/>
            <person name="Lv G."/>
            <person name="Zhou Y."/>
            <person name="Sun X."/>
            <person name="Brodelius P.E."/>
            <person name="Rose J.K.C."/>
            <person name="Tang K."/>
        </authorList>
    </citation>
    <scope>NUCLEOTIDE SEQUENCE [LARGE SCALE GENOMIC DNA]</scope>
    <source>
        <strain evidence="3">cv. Huhao1</strain>
        <tissue evidence="2">Leaf</tissue>
    </source>
</reference>
<evidence type="ECO:0000256" key="1">
    <source>
        <dbReference type="SAM" id="MobiDB-lite"/>
    </source>
</evidence>
<evidence type="ECO:0000313" key="2">
    <source>
        <dbReference type="EMBL" id="PWA57440.1"/>
    </source>
</evidence>
<feature type="compositionally biased region" description="Polar residues" evidence="1">
    <location>
        <begin position="103"/>
        <end position="112"/>
    </location>
</feature>